<reference evidence="5" key="1">
    <citation type="submission" date="2024-07" db="EMBL/GenBank/DDBJ databases">
        <title>Two chromosome-level genome assemblies of Korean endemic species Abeliophyllum distichum and Forsythia ovata (Oleaceae).</title>
        <authorList>
            <person name="Jang H."/>
        </authorList>
    </citation>
    <scope>NUCLEOTIDE SEQUENCE [LARGE SCALE GENOMIC DNA]</scope>
</reference>
<dbReference type="InterPro" id="IPR027417">
    <property type="entry name" value="P-loop_NTPase"/>
</dbReference>
<protein>
    <submittedName>
        <fullName evidence="4">Bifunctional dethiobiotin synthetase/7</fullName>
    </submittedName>
</protein>
<keyword evidence="2" id="KW-0032">Aminotransferase</keyword>
<evidence type="ECO:0000256" key="1">
    <source>
        <dbReference type="ARBA" id="ARBA00008954"/>
    </source>
</evidence>
<name>A0ABD1V7E1_9LAMI</name>
<dbReference type="CDD" id="cd03109">
    <property type="entry name" value="DTBS"/>
    <property type="match status" value="1"/>
</dbReference>
<dbReference type="EMBL" id="JBFOLK010000002">
    <property type="protein sequence ID" value="KAL2533237.1"/>
    <property type="molecule type" value="Genomic_DNA"/>
</dbReference>
<dbReference type="AlphaFoldDB" id="A0ABD1V7E1"/>
<evidence type="ECO:0000256" key="3">
    <source>
        <dbReference type="ARBA" id="ARBA00022679"/>
    </source>
</evidence>
<keyword evidence="3" id="KW-0808">Transferase</keyword>
<keyword evidence="5" id="KW-1185">Reference proteome</keyword>
<dbReference type="GO" id="GO:0008483">
    <property type="term" value="F:transaminase activity"/>
    <property type="evidence" value="ECO:0007669"/>
    <property type="project" value="UniProtKB-KW"/>
</dbReference>
<organism evidence="4 5">
    <name type="scientific">Abeliophyllum distichum</name>
    <dbReference type="NCBI Taxonomy" id="126358"/>
    <lineage>
        <taxon>Eukaryota</taxon>
        <taxon>Viridiplantae</taxon>
        <taxon>Streptophyta</taxon>
        <taxon>Embryophyta</taxon>
        <taxon>Tracheophyta</taxon>
        <taxon>Spermatophyta</taxon>
        <taxon>Magnoliopsida</taxon>
        <taxon>eudicotyledons</taxon>
        <taxon>Gunneridae</taxon>
        <taxon>Pentapetalae</taxon>
        <taxon>asterids</taxon>
        <taxon>lamiids</taxon>
        <taxon>Lamiales</taxon>
        <taxon>Oleaceae</taxon>
        <taxon>Forsythieae</taxon>
        <taxon>Abeliophyllum</taxon>
    </lineage>
</organism>
<dbReference type="Gene3D" id="3.40.50.300">
    <property type="entry name" value="P-loop containing nucleotide triphosphate hydrolases"/>
    <property type="match status" value="1"/>
</dbReference>
<evidence type="ECO:0000313" key="4">
    <source>
        <dbReference type="EMBL" id="KAL2533237.1"/>
    </source>
</evidence>
<evidence type="ECO:0000256" key="2">
    <source>
        <dbReference type="ARBA" id="ARBA00022576"/>
    </source>
</evidence>
<gene>
    <name evidence="4" type="ORF">Adt_06588</name>
</gene>
<accession>A0ABD1V7E1</accession>
<sequence>MTGFPDDSDSRFVYRKFYEFLAYRPLPFSILASNHVLRVLVPAAKSLLGTGFVGGSGKSDNFGIQNVAVSEKMGKLLNGFENVGLYEERKLQGSEIGTDEFGNSKLICKTMHGWKESVSPHLTAEREGALVGDYEFLETLKRCIGSDLDGKWCNKEELDMMCVIETAGGVASPGPFLFNVTCTLCVNEQEKIDSTEPFRLPAILVGDGRLVGVSGTISAYEGLKVRGYDVAAVIFEDHGLMNEVPLLSYFRNRVPVLVLPPVPQDMSDDLINWFDKSQAVFTSLKEIMFSTFIEKMQRLHDMPKKACNILWWPFTQHKFVPQENVTVIDSSCGENFAVHKVQSFDLISQQFDACASCRWTQGRDANLQRIQIELARDMGYTAARYGHVMFPENVYEPGLELADLLLEGVEKAGTYSNQVPISMVPPNYLMGGYDYSQNPVEQQQPELTQLYDELPEILKMDELLVSVTAGHEELPEFLMIGH</sequence>
<evidence type="ECO:0000313" key="5">
    <source>
        <dbReference type="Proteomes" id="UP001604336"/>
    </source>
</evidence>
<dbReference type="PANTHER" id="PTHR42684">
    <property type="entry name" value="ADENOSYLMETHIONINE-8-AMINO-7-OXONONANOATE AMINOTRANSFERASE"/>
    <property type="match status" value="1"/>
</dbReference>
<dbReference type="SUPFAM" id="SSF52540">
    <property type="entry name" value="P-loop containing nucleoside triphosphate hydrolases"/>
    <property type="match status" value="1"/>
</dbReference>
<proteinExistence type="inferred from homology"/>
<dbReference type="Proteomes" id="UP001604336">
    <property type="component" value="Unassembled WGS sequence"/>
</dbReference>
<dbReference type="Gene3D" id="3.90.1150.10">
    <property type="entry name" value="Aspartate Aminotransferase, domain 1"/>
    <property type="match status" value="1"/>
</dbReference>
<dbReference type="InterPro" id="IPR015422">
    <property type="entry name" value="PyrdxlP-dep_Trfase_small"/>
</dbReference>
<comment type="caution">
    <text evidence="4">The sequence shown here is derived from an EMBL/GenBank/DDBJ whole genome shotgun (WGS) entry which is preliminary data.</text>
</comment>
<comment type="similarity">
    <text evidence="1">Belongs to the class-III pyridoxal-phosphate-dependent aminotransferase family.</text>
</comment>
<dbReference type="PANTHER" id="PTHR42684:SF3">
    <property type="entry name" value="ADENOSYLMETHIONINE-8-AMINO-7-OXONONANOATE AMINOTRANSFERASE"/>
    <property type="match status" value="1"/>
</dbReference>